<reference evidence="7 8" key="1">
    <citation type="submission" date="2018-09" db="EMBL/GenBank/DDBJ databases">
        <title>YIM 75507 draft genome.</title>
        <authorList>
            <person name="Tang S."/>
            <person name="Feng Y."/>
        </authorList>
    </citation>
    <scope>NUCLEOTIDE SEQUENCE [LARGE SCALE GENOMIC DNA]</scope>
    <source>
        <strain evidence="7 8">YIM 75507</strain>
    </source>
</reference>
<dbReference type="InterPro" id="IPR013595">
    <property type="entry name" value="Pept_S33_TAP-like_C"/>
</dbReference>
<evidence type="ECO:0000256" key="4">
    <source>
        <dbReference type="SAM" id="MobiDB-lite"/>
    </source>
</evidence>
<keyword evidence="2" id="KW-0732">Signal</keyword>
<comment type="similarity">
    <text evidence="1">Belongs to the peptidase S33 family.</text>
</comment>
<dbReference type="Pfam" id="PF00561">
    <property type="entry name" value="Abhydrolase_1"/>
    <property type="match status" value="1"/>
</dbReference>
<protein>
    <submittedName>
        <fullName evidence="7">Alpha/beta hydrolase</fullName>
    </submittedName>
</protein>
<evidence type="ECO:0000313" key="7">
    <source>
        <dbReference type="EMBL" id="RJL24149.1"/>
    </source>
</evidence>
<proteinExistence type="inferred from homology"/>
<dbReference type="InterPro" id="IPR029058">
    <property type="entry name" value="AB_hydrolase_fold"/>
</dbReference>
<keyword evidence="8" id="KW-1185">Reference proteome</keyword>
<name>A0A3A4A856_9ACTN</name>
<dbReference type="Gene3D" id="3.40.50.1820">
    <property type="entry name" value="alpha/beta hydrolase"/>
    <property type="match status" value="1"/>
</dbReference>
<feature type="domain" description="Peptidase S33 tripeptidyl aminopeptidase-like C-terminal" evidence="6">
    <location>
        <begin position="381"/>
        <end position="475"/>
    </location>
</feature>
<dbReference type="SUPFAM" id="SSF53474">
    <property type="entry name" value="alpha/beta-Hydrolases"/>
    <property type="match status" value="1"/>
</dbReference>
<dbReference type="InterPro" id="IPR051601">
    <property type="entry name" value="Serine_prot/Carboxylest_S33"/>
</dbReference>
<gene>
    <name evidence="7" type="ORF">D5H75_30335</name>
</gene>
<dbReference type="Pfam" id="PF08386">
    <property type="entry name" value="Abhydrolase_4"/>
    <property type="match status" value="1"/>
</dbReference>
<dbReference type="InterPro" id="IPR000073">
    <property type="entry name" value="AB_hydrolase_1"/>
</dbReference>
<evidence type="ECO:0000256" key="1">
    <source>
        <dbReference type="ARBA" id="ARBA00010088"/>
    </source>
</evidence>
<evidence type="ECO:0000256" key="3">
    <source>
        <dbReference type="ARBA" id="ARBA00022801"/>
    </source>
</evidence>
<feature type="domain" description="AB hydrolase-1" evidence="5">
    <location>
        <begin position="82"/>
        <end position="235"/>
    </location>
</feature>
<evidence type="ECO:0000259" key="5">
    <source>
        <dbReference type="Pfam" id="PF00561"/>
    </source>
</evidence>
<keyword evidence="3 7" id="KW-0378">Hydrolase</keyword>
<dbReference type="Proteomes" id="UP000265768">
    <property type="component" value="Unassembled WGS sequence"/>
</dbReference>
<comment type="caution">
    <text evidence="7">The sequence shown here is derived from an EMBL/GenBank/DDBJ whole genome shotgun (WGS) entry which is preliminary data.</text>
</comment>
<evidence type="ECO:0000313" key="8">
    <source>
        <dbReference type="Proteomes" id="UP000265768"/>
    </source>
</evidence>
<dbReference type="EMBL" id="QZEY01000016">
    <property type="protein sequence ID" value="RJL24149.1"/>
    <property type="molecule type" value="Genomic_DNA"/>
</dbReference>
<sequence length="502" mass="54556">MAAAAGACASVGEPGEFRAQAPVTPEPAVRPPRWAPCEEYRPDADARVECAHVEAPLDYNNPAQKIKIAVMRVRAAGERKGVLLVNPGGPGAPGRAYATTVAGESLVESAHEHYDVIGFDPRGVGASRPALSCMDIRQYEKHPMPDFRAPDSRTEDALHTRARTYAQACGRRHGSLLTHMGTIEIARDMDTIRAALGEDKISYLGTSWGSYLGAVYATLFPDRVDRLIFDGVVDPGRVWYGAMLDHDTVSDARHADFLAWVARHHKVYRLGDTPAELRRVWEDVRGRLARKPAGGLVGPSELDMLFDAGTHLSTLWPDQARILSAYARGDAEPLLTYFRATQRTDDNFPAAYLSIICRDAPWPEDVPTWRTNAQKTFRRAPFFAWAGAWENAPCLYWPVGSLTPMRISSDARVLLVQSRHDPATPYPGAVAMRATLPNAVLLTEAGGDHGIATGENPCVRKVVAAYLVHGRLPERAPGGTDDVTCPAPAPPKPVSAAVAGPR</sequence>
<organism evidence="7 8">
    <name type="scientific">Bailinhaonella thermotolerans</name>
    <dbReference type="NCBI Taxonomy" id="1070861"/>
    <lineage>
        <taxon>Bacteria</taxon>
        <taxon>Bacillati</taxon>
        <taxon>Actinomycetota</taxon>
        <taxon>Actinomycetes</taxon>
        <taxon>Streptosporangiales</taxon>
        <taxon>Streptosporangiaceae</taxon>
        <taxon>Bailinhaonella</taxon>
    </lineage>
</organism>
<dbReference type="PANTHER" id="PTHR43248:SF29">
    <property type="entry name" value="TRIPEPTIDYL AMINOPEPTIDASE"/>
    <property type="match status" value="1"/>
</dbReference>
<dbReference type="PANTHER" id="PTHR43248">
    <property type="entry name" value="2-SUCCINYL-6-HYDROXY-2,4-CYCLOHEXADIENE-1-CARBOXYLATE SYNTHASE"/>
    <property type="match status" value="1"/>
</dbReference>
<evidence type="ECO:0000256" key="2">
    <source>
        <dbReference type="ARBA" id="ARBA00022729"/>
    </source>
</evidence>
<evidence type="ECO:0000259" key="6">
    <source>
        <dbReference type="Pfam" id="PF08386"/>
    </source>
</evidence>
<feature type="region of interest" description="Disordered" evidence="4">
    <location>
        <begin position="477"/>
        <end position="502"/>
    </location>
</feature>
<dbReference type="GO" id="GO:0016787">
    <property type="term" value="F:hydrolase activity"/>
    <property type="evidence" value="ECO:0007669"/>
    <property type="project" value="UniProtKB-KW"/>
</dbReference>
<accession>A0A3A4A856</accession>
<dbReference type="AlphaFoldDB" id="A0A3A4A856"/>